<dbReference type="GO" id="GO:0005886">
    <property type="term" value="C:plasma membrane"/>
    <property type="evidence" value="ECO:0007669"/>
    <property type="project" value="UniProtKB-SubCell"/>
</dbReference>
<evidence type="ECO:0000256" key="1">
    <source>
        <dbReference type="ARBA" id="ARBA00004651"/>
    </source>
</evidence>
<evidence type="ECO:0000259" key="8">
    <source>
        <dbReference type="PROSITE" id="PS50928"/>
    </source>
</evidence>
<name>A0A290QFN0_9BACT</name>
<comment type="similarity">
    <text evidence="7">Belongs to the binding-protein-dependent transport system permease family.</text>
</comment>
<gene>
    <name evidence="9" type="ORF">CMV30_07710</name>
</gene>
<accession>A0A290QFN0</accession>
<evidence type="ECO:0000256" key="6">
    <source>
        <dbReference type="ARBA" id="ARBA00023136"/>
    </source>
</evidence>
<evidence type="ECO:0000256" key="3">
    <source>
        <dbReference type="ARBA" id="ARBA00022475"/>
    </source>
</evidence>
<feature type="transmembrane region" description="Helical" evidence="7">
    <location>
        <begin position="143"/>
        <end position="162"/>
    </location>
</feature>
<keyword evidence="9" id="KW-0547">Nucleotide-binding</keyword>
<organism evidence="9 10">
    <name type="scientific">Nibricoccus aquaticus</name>
    <dbReference type="NCBI Taxonomy" id="2576891"/>
    <lineage>
        <taxon>Bacteria</taxon>
        <taxon>Pseudomonadati</taxon>
        <taxon>Verrucomicrobiota</taxon>
        <taxon>Opitutia</taxon>
        <taxon>Opitutales</taxon>
        <taxon>Opitutaceae</taxon>
        <taxon>Nibricoccus</taxon>
    </lineage>
</organism>
<dbReference type="Pfam" id="PF00528">
    <property type="entry name" value="BPD_transp_1"/>
    <property type="match status" value="1"/>
</dbReference>
<dbReference type="InterPro" id="IPR000515">
    <property type="entry name" value="MetI-like"/>
</dbReference>
<keyword evidence="6 7" id="KW-0472">Membrane</keyword>
<dbReference type="Gene3D" id="1.10.3720.10">
    <property type="entry name" value="MetI-like"/>
    <property type="match status" value="1"/>
</dbReference>
<evidence type="ECO:0000256" key="7">
    <source>
        <dbReference type="RuleBase" id="RU363032"/>
    </source>
</evidence>
<sequence>MEAGWWRATEKAGRGAVAGATPRWRFVADKEVESRVAFRWENYPDALSRLDGGSDDPAALGAKHRVSFWRFTANSLIVCVLGVIGTVLSNAIVAYGFARIRWRGRDAFFAVTLATMMVPFPVLMVPLYSVFKELGMIGTLMPLWVPAFFGSAFNIFLMRQFFRAIPEELSEAARIDGCSEWTIFWRIILPLSKPVLATAGVLHFLHAWNDFLGPLLYLTRKETFPLSLALQSFQAQNGGVQWHHLMAASAVTIVPVVVLFFFAQRTFVQGIATTGGKS</sequence>
<evidence type="ECO:0000313" key="9">
    <source>
        <dbReference type="EMBL" id="ATC66050.1"/>
    </source>
</evidence>
<dbReference type="EMBL" id="CP023344">
    <property type="protein sequence ID" value="ATC66050.1"/>
    <property type="molecule type" value="Genomic_DNA"/>
</dbReference>
<evidence type="ECO:0000256" key="5">
    <source>
        <dbReference type="ARBA" id="ARBA00022989"/>
    </source>
</evidence>
<dbReference type="GO" id="GO:0005524">
    <property type="term" value="F:ATP binding"/>
    <property type="evidence" value="ECO:0007669"/>
    <property type="project" value="UniProtKB-KW"/>
</dbReference>
<dbReference type="GO" id="GO:0055085">
    <property type="term" value="P:transmembrane transport"/>
    <property type="evidence" value="ECO:0007669"/>
    <property type="project" value="InterPro"/>
</dbReference>
<keyword evidence="4 7" id="KW-0812">Transmembrane</keyword>
<proteinExistence type="inferred from homology"/>
<keyword evidence="10" id="KW-1185">Reference proteome</keyword>
<reference evidence="9 10" key="1">
    <citation type="submission" date="2017-09" db="EMBL/GenBank/DDBJ databases">
        <title>Complete genome sequence of Verrucomicrobial strain HZ-65, isolated from freshwater.</title>
        <authorList>
            <person name="Choi A."/>
        </authorList>
    </citation>
    <scope>NUCLEOTIDE SEQUENCE [LARGE SCALE GENOMIC DNA]</scope>
    <source>
        <strain evidence="9 10">HZ-65</strain>
    </source>
</reference>
<keyword evidence="2 7" id="KW-0813">Transport</keyword>
<evidence type="ECO:0000256" key="2">
    <source>
        <dbReference type="ARBA" id="ARBA00022448"/>
    </source>
</evidence>
<feature type="domain" description="ABC transmembrane type-1" evidence="8">
    <location>
        <begin position="72"/>
        <end position="263"/>
    </location>
</feature>
<dbReference type="Proteomes" id="UP000217265">
    <property type="component" value="Chromosome"/>
</dbReference>
<evidence type="ECO:0000256" key="4">
    <source>
        <dbReference type="ARBA" id="ARBA00022692"/>
    </source>
</evidence>
<dbReference type="PANTHER" id="PTHR43744">
    <property type="entry name" value="ABC TRANSPORTER PERMEASE PROTEIN MG189-RELATED-RELATED"/>
    <property type="match status" value="1"/>
</dbReference>
<keyword evidence="3" id="KW-1003">Cell membrane</keyword>
<dbReference type="AlphaFoldDB" id="A0A290QFN0"/>
<feature type="transmembrane region" description="Helical" evidence="7">
    <location>
        <begin position="183"/>
        <end position="205"/>
    </location>
</feature>
<dbReference type="KEGG" id="vbh:CMV30_07710"/>
<keyword evidence="5 7" id="KW-1133">Transmembrane helix</keyword>
<dbReference type="InterPro" id="IPR035906">
    <property type="entry name" value="MetI-like_sf"/>
</dbReference>
<comment type="subcellular location">
    <subcellularLocation>
        <location evidence="1 7">Cell membrane</location>
        <topology evidence="1 7">Multi-pass membrane protein</topology>
    </subcellularLocation>
</comment>
<dbReference type="SUPFAM" id="SSF161098">
    <property type="entry name" value="MetI-like"/>
    <property type="match status" value="1"/>
</dbReference>
<evidence type="ECO:0000313" key="10">
    <source>
        <dbReference type="Proteomes" id="UP000217265"/>
    </source>
</evidence>
<feature type="transmembrane region" description="Helical" evidence="7">
    <location>
        <begin position="242"/>
        <end position="263"/>
    </location>
</feature>
<dbReference type="CDD" id="cd06261">
    <property type="entry name" value="TM_PBP2"/>
    <property type="match status" value="1"/>
</dbReference>
<feature type="transmembrane region" description="Helical" evidence="7">
    <location>
        <begin position="107"/>
        <end position="131"/>
    </location>
</feature>
<dbReference type="PANTHER" id="PTHR43744:SF6">
    <property type="entry name" value="ABC TRANSPORTER PERMEASE PROTEIN YESQ-RELATED"/>
    <property type="match status" value="1"/>
</dbReference>
<protein>
    <submittedName>
        <fullName evidence="9">Sugar ABC transporter ATP-binding protein</fullName>
    </submittedName>
</protein>
<feature type="transmembrane region" description="Helical" evidence="7">
    <location>
        <begin position="75"/>
        <end position="95"/>
    </location>
</feature>
<dbReference type="PROSITE" id="PS50928">
    <property type="entry name" value="ABC_TM1"/>
    <property type="match status" value="1"/>
</dbReference>
<keyword evidence="9" id="KW-0067">ATP-binding</keyword>